<proteinExistence type="predicted"/>
<reference evidence="2 3" key="1">
    <citation type="journal article" date="2012" name="Microbes Environ.">
        <title>Complete genome sequence of Bradyrhizobium sp. S23321: insights into symbiosis evolution in soil oligotrophs.</title>
        <authorList>
            <person name="Okubo T."/>
            <person name="Tsukui T."/>
            <person name="Maita H."/>
            <person name="Okamoto S."/>
            <person name="Oshima K."/>
            <person name="Fujisawa T."/>
            <person name="Saito A."/>
            <person name="Futamata H."/>
            <person name="Hattori R."/>
            <person name="Shimomura Y."/>
            <person name="Haruta S."/>
            <person name="Morimoto S."/>
            <person name="Wang Y."/>
            <person name="Sakai Y."/>
            <person name="Hattori M."/>
            <person name="Aizawa S."/>
            <person name="Nagashima K.V.P."/>
            <person name="Masuda S."/>
            <person name="Hattori T."/>
            <person name="Yamashita A."/>
            <person name="Bao Z."/>
            <person name="Hayatsu M."/>
            <person name="Kajiya-Kanegae H."/>
            <person name="Yoshinaga I."/>
            <person name="Sakamoto K."/>
            <person name="Toyota K."/>
            <person name="Nakao M."/>
            <person name="Kohara M."/>
            <person name="Anda M."/>
            <person name="Niwa R."/>
            <person name="Jung-Hwan P."/>
            <person name="Sameshima-Saito R."/>
            <person name="Tokuda S."/>
            <person name="Yamamoto S."/>
            <person name="Yamamoto S."/>
            <person name="Yokoyama T."/>
            <person name="Akutsu T."/>
            <person name="Nakamura Y."/>
            <person name="Nakahira-Yanaka Y."/>
            <person name="Takada Hoshino Y."/>
            <person name="Hirakawa H."/>
            <person name="Mitsui H."/>
            <person name="Terasawa K."/>
            <person name="Itakura M."/>
            <person name="Sato S."/>
            <person name="Ikeda-Ohtsubo W."/>
            <person name="Sakakura N."/>
            <person name="Kaminuma E."/>
            <person name="Minamisawa K."/>
        </authorList>
    </citation>
    <scope>NUCLEOTIDE SEQUENCE [LARGE SCALE GENOMIC DNA]</scope>
    <source>
        <strain evidence="2 3">S23321</strain>
    </source>
</reference>
<dbReference type="Proteomes" id="UP000007886">
    <property type="component" value="Chromosome"/>
</dbReference>
<protein>
    <submittedName>
        <fullName evidence="2">Uncharacterized protein</fullName>
    </submittedName>
</protein>
<dbReference type="AlphaFoldDB" id="A0AAI8MCK7"/>
<keyword evidence="1" id="KW-0812">Transmembrane</keyword>
<keyword evidence="1" id="KW-1133">Transmembrane helix</keyword>
<evidence type="ECO:0000313" key="3">
    <source>
        <dbReference type="Proteomes" id="UP000007886"/>
    </source>
</evidence>
<keyword evidence="1" id="KW-0472">Membrane</keyword>
<name>A0AAI8MCK7_9BRAD</name>
<evidence type="ECO:0000256" key="1">
    <source>
        <dbReference type="SAM" id="Phobius"/>
    </source>
</evidence>
<evidence type="ECO:0000313" key="2">
    <source>
        <dbReference type="EMBL" id="BAL77653.1"/>
    </source>
</evidence>
<sequence length="123" mass="13572">MILNYLRPFWNWQFLLFASGVLMRSLLALISCASIISASNAFAETRVFIIPNQADGYGVDHCLAKGDKCGAQVARTYCQSRDFAQASSYRRVDPDEITGSVPKTGANCSHGHCDEYVAITCQR</sequence>
<dbReference type="EMBL" id="AP012279">
    <property type="protein sequence ID" value="BAL77653.1"/>
    <property type="molecule type" value="Genomic_DNA"/>
</dbReference>
<organism evidence="2 3">
    <name type="scientific">Bradyrhizobium cosmicum</name>
    <dbReference type="NCBI Taxonomy" id="1404864"/>
    <lineage>
        <taxon>Bacteria</taxon>
        <taxon>Pseudomonadati</taxon>
        <taxon>Pseudomonadota</taxon>
        <taxon>Alphaproteobacteria</taxon>
        <taxon>Hyphomicrobiales</taxon>
        <taxon>Nitrobacteraceae</taxon>
        <taxon>Bradyrhizobium</taxon>
    </lineage>
</organism>
<keyword evidence="3" id="KW-1185">Reference proteome</keyword>
<gene>
    <name evidence="2" type="ORF">S23_44590</name>
</gene>
<feature type="transmembrane region" description="Helical" evidence="1">
    <location>
        <begin position="12"/>
        <end position="36"/>
    </location>
</feature>
<dbReference type="KEGG" id="brs:S23_44590"/>
<accession>A0AAI8MCK7</accession>